<dbReference type="PANTHER" id="PTHR33048:SF123">
    <property type="entry name" value="INTEGRAL MEMBRANE PROTEIN"/>
    <property type="match status" value="1"/>
</dbReference>
<feature type="transmembrane region" description="Helical" evidence="7">
    <location>
        <begin position="84"/>
        <end position="110"/>
    </location>
</feature>
<organism evidence="9 10">
    <name type="scientific">Rhypophila decipiens</name>
    <dbReference type="NCBI Taxonomy" id="261697"/>
    <lineage>
        <taxon>Eukaryota</taxon>
        <taxon>Fungi</taxon>
        <taxon>Dikarya</taxon>
        <taxon>Ascomycota</taxon>
        <taxon>Pezizomycotina</taxon>
        <taxon>Sordariomycetes</taxon>
        <taxon>Sordariomycetidae</taxon>
        <taxon>Sordariales</taxon>
        <taxon>Naviculisporaceae</taxon>
        <taxon>Rhypophila</taxon>
    </lineage>
</organism>
<evidence type="ECO:0000256" key="3">
    <source>
        <dbReference type="ARBA" id="ARBA00022989"/>
    </source>
</evidence>
<evidence type="ECO:0000256" key="1">
    <source>
        <dbReference type="ARBA" id="ARBA00004141"/>
    </source>
</evidence>
<evidence type="ECO:0000313" key="9">
    <source>
        <dbReference type="EMBL" id="KAK4206648.1"/>
    </source>
</evidence>
<feature type="transmembrane region" description="Helical" evidence="7">
    <location>
        <begin position="122"/>
        <end position="140"/>
    </location>
</feature>
<evidence type="ECO:0000256" key="2">
    <source>
        <dbReference type="ARBA" id="ARBA00022692"/>
    </source>
</evidence>
<gene>
    <name evidence="9" type="ORF">QBC37DRAFT_300361</name>
</gene>
<feature type="compositionally biased region" description="Basic and acidic residues" evidence="6">
    <location>
        <begin position="395"/>
        <end position="408"/>
    </location>
</feature>
<comment type="similarity">
    <text evidence="5">Belongs to the SAT4 family.</text>
</comment>
<reference evidence="9" key="1">
    <citation type="journal article" date="2023" name="Mol. Phylogenet. Evol.">
        <title>Genome-scale phylogeny and comparative genomics of the fungal order Sordariales.</title>
        <authorList>
            <person name="Hensen N."/>
            <person name="Bonometti L."/>
            <person name="Westerberg I."/>
            <person name="Brannstrom I.O."/>
            <person name="Guillou S."/>
            <person name="Cros-Aarteil S."/>
            <person name="Calhoun S."/>
            <person name="Haridas S."/>
            <person name="Kuo A."/>
            <person name="Mondo S."/>
            <person name="Pangilinan J."/>
            <person name="Riley R."/>
            <person name="LaButti K."/>
            <person name="Andreopoulos B."/>
            <person name="Lipzen A."/>
            <person name="Chen C."/>
            <person name="Yan M."/>
            <person name="Daum C."/>
            <person name="Ng V."/>
            <person name="Clum A."/>
            <person name="Steindorff A."/>
            <person name="Ohm R.A."/>
            <person name="Martin F."/>
            <person name="Silar P."/>
            <person name="Natvig D.O."/>
            <person name="Lalanne C."/>
            <person name="Gautier V."/>
            <person name="Ament-Velasquez S.L."/>
            <person name="Kruys A."/>
            <person name="Hutchinson M.I."/>
            <person name="Powell A.J."/>
            <person name="Barry K."/>
            <person name="Miller A.N."/>
            <person name="Grigoriev I.V."/>
            <person name="Debuchy R."/>
            <person name="Gladieux P."/>
            <person name="Hiltunen Thoren M."/>
            <person name="Johannesson H."/>
        </authorList>
    </citation>
    <scope>NUCLEOTIDE SEQUENCE</scope>
    <source>
        <strain evidence="9">PSN293</strain>
    </source>
</reference>
<dbReference type="PANTHER" id="PTHR33048">
    <property type="entry name" value="PTH11-LIKE INTEGRAL MEMBRANE PROTEIN (AFU_ORTHOLOGUE AFUA_5G11245)"/>
    <property type="match status" value="1"/>
</dbReference>
<dbReference type="InterPro" id="IPR049326">
    <property type="entry name" value="Rhodopsin_dom_fungi"/>
</dbReference>
<evidence type="ECO:0000259" key="8">
    <source>
        <dbReference type="Pfam" id="PF20684"/>
    </source>
</evidence>
<keyword evidence="2 7" id="KW-0812">Transmembrane</keyword>
<keyword evidence="4 7" id="KW-0472">Membrane</keyword>
<keyword evidence="3 7" id="KW-1133">Transmembrane helix</keyword>
<feature type="transmembrane region" description="Helical" evidence="7">
    <location>
        <begin position="178"/>
        <end position="197"/>
    </location>
</feature>
<feature type="transmembrane region" description="Helical" evidence="7">
    <location>
        <begin position="43"/>
        <end position="64"/>
    </location>
</feature>
<feature type="transmembrane region" description="Helical" evidence="7">
    <location>
        <begin position="250"/>
        <end position="270"/>
    </location>
</feature>
<proteinExistence type="inferred from homology"/>
<feature type="region of interest" description="Disordered" evidence="6">
    <location>
        <begin position="385"/>
        <end position="408"/>
    </location>
</feature>
<protein>
    <recommendedName>
        <fullName evidence="8">Rhodopsin domain-containing protein</fullName>
    </recommendedName>
</protein>
<accession>A0AAN7B0Q6</accession>
<evidence type="ECO:0000256" key="5">
    <source>
        <dbReference type="ARBA" id="ARBA00038359"/>
    </source>
</evidence>
<feature type="transmembrane region" description="Helical" evidence="7">
    <location>
        <begin position="12"/>
        <end position="31"/>
    </location>
</feature>
<feature type="transmembrane region" description="Helical" evidence="7">
    <location>
        <begin position="209"/>
        <end position="230"/>
    </location>
</feature>
<name>A0AAN7B0Q6_9PEZI</name>
<dbReference type="GO" id="GO:0016020">
    <property type="term" value="C:membrane"/>
    <property type="evidence" value="ECO:0007669"/>
    <property type="project" value="UniProtKB-SubCell"/>
</dbReference>
<dbReference type="EMBL" id="MU858371">
    <property type="protein sequence ID" value="KAK4206648.1"/>
    <property type="molecule type" value="Genomic_DNA"/>
</dbReference>
<evidence type="ECO:0000256" key="7">
    <source>
        <dbReference type="SAM" id="Phobius"/>
    </source>
</evidence>
<feature type="domain" description="Rhodopsin" evidence="8">
    <location>
        <begin position="27"/>
        <end position="274"/>
    </location>
</feature>
<comment type="subcellular location">
    <subcellularLocation>
        <location evidence="1">Membrane</location>
        <topology evidence="1">Multi-pass membrane protein</topology>
    </subcellularLocation>
</comment>
<evidence type="ECO:0000256" key="6">
    <source>
        <dbReference type="SAM" id="MobiDB-lite"/>
    </source>
</evidence>
<dbReference type="InterPro" id="IPR052337">
    <property type="entry name" value="SAT4-like"/>
</dbReference>
<dbReference type="AlphaFoldDB" id="A0AAN7B0Q6"/>
<keyword evidence="10" id="KW-1185">Reference proteome</keyword>
<evidence type="ECO:0000256" key="4">
    <source>
        <dbReference type="ARBA" id="ARBA00023136"/>
    </source>
</evidence>
<sequence>MDIPEPAVKAVVTNVIFTCLSFFFVCFRLYTRAFMIKNIGADDYLILFSMMASIAFFATFMLQIKAGLGRPISLPELPAFLQALWATIPLYNLSLTLCKLSITVQCYRVLRTAPRLAKFLRIYLMILIIYGIWAVLSSIFNCWPVEYYWTWMAPIIEDMKQASAGKCMVKVALTFSNAAVNIATDFVLIFVPIPLLWRLQLPSTRQKVILVGVLSVTGGVAVVMSIVRLWSLYQMGIAPEGEENVHGVMIAIWSCIEINVAIVCACVPALRPLVGKVFPGWALGVGSTSRSRSGTAGERSRARSGMGIMGLGGSLSVGRRHGGGGTESDGWDLDGESGMGTRSNVRVGGSDFHLAGRASAGGHIQVEQTFEMKSVLVGHGARDVRGLYSGDEDEKGSRDGSEKNLVRG</sequence>
<evidence type="ECO:0000313" key="10">
    <source>
        <dbReference type="Proteomes" id="UP001301769"/>
    </source>
</evidence>
<dbReference type="Pfam" id="PF20684">
    <property type="entry name" value="Fung_rhodopsin"/>
    <property type="match status" value="1"/>
</dbReference>
<reference evidence="9" key="2">
    <citation type="submission" date="2023-05" db="EMBL/GenBank/DDBJ databases">
        <authorList>
            <consortium name="Lawrence Berkeley National Laboratory"/>
            <person name="Steindorff A."/>
            <person name="Hensen N."/>
            <person name="Bonometti L."/>
            <person name="Westerberg I."/>
            <person name="Brannstrom I.O."/>
            <person name="Guillou S."/>
            <person name="Cros-Aarteil S."/>
            <person name="Calhoun S."/>
            <person name="Haridas S."/>
            <person name="Kuo A."/>
            <person name="Mondo S."/>
            <person name="Pangilinan J."/>
            <person name="Riley R."/>
            <person name="Labutti K."/>
            <person name="Andreopoulos B."/>
            <person name="Lipzen A."/>
            <person name="Chen C."/>
            <person name="Yanf M."/>
            <person name="Daum C."/>
            <person name="Ng V."/>
            <person name="Clum A."/>
            <person name="Ohm R."/>
            <person name="Martin F."/>
            <person name="Silar P."/>
            <person name="Natvig D."/>
            <person name="Lalanne C."/>
            <person name="Gautier V."/>
            <person name="Ament-Velasquez S.L."/>
            <person name="Kruys A."/>
            <person name="Hutchinson M.I."/>
            <person name="Powell A.J."/>
            <person name="Barry K."/>
            <person name="Miller A.N."/>
            <person name="Grigoriev I.V."/>
            <person name="Debuchy R."/>
            <person name="Gladieux P."/>
            <person name="Thoren M.H."/>
            <person name="Johannesson H."/>
        </authorList>
    </citation>
    <scope>NUCLEOTIDE SEQUENCE</scope>
    <source>
        <strain evidence="9">PSN293</strain>
    </source>
</reference>
<comment type="caution">
    <text evidence="9">The sequence shown here is derived from an EMBL/GenBank/DDBJ whole genome shotgun (WGS) entry which is preliminary data.</text>
</comment>
<dbReference type="Proteomes" id="UP001301769">
    <property type="component" value="Unassembled WGS sequence"/>
</dbReference>